<evidence type="ECO:0000313" key="1">
    <source>
        <dbReference type="EMBL" id="AFK40535.1"/>
    </source>
</evidence>
<name>I3SJU3_LOTJA</name>
<accession>I3SJU3</accession>
<sequence>MVAFKCPLHVMQVLKISATWSSFLPQLGEL</sequence>
<dbReference type="AlphaFoldDB" id="I3SJU3"/>
<dbReference type="EMBL" id="BT140740">
    <property type="protein sequence ID" value="AFK40535.1"/>
    <property type="molecule type" value="mRNA"/>
</dbReference>
<organism evidence="1">
    <name type="scientific">Lotus japonicus</name>
    <name type="common">Lotus corniculatus var. japonicus</name>
    <dbReference type="NCBI Taxonomy" id="34305"/>
    <lineage>
        <taxon>Eukaryota</taxon>
        <taxon>Viridiplantae</taxon>
        <taxon>Streptophyta</taxon>
        <taxon>Embryophyta</taxon>
        <taxon>Tracheophyta</taxon>
        <taxon>Spermatophyta</taxon>
        <taxon>Magnoliopsida</taxon>
        <taxon>eudicotyledons</taxon>
        <taxon>Gunneridae</taxon>
        <taxon>Pentapetalae</taxon>
        <taxon>rosids</taxon>
        <taxon>fabids</taxon>
        <taxon>Fabales</taxon>
        <taxon>Fabaceae</taxon>
        <taxon>Papilionoideae</taxon>
        <taxon>50 kb inversion clade</taxon>
        <taxon>NPAAA clade</taxon>
        <taxon>Hologalegina</taxon>
        <taxon>robinioid clade</taxon>
        <taxon>Loteae</taxon>
        <taxon>Lotus</taxon>
    </lineage>
</organism>
<proteinExistence type="evidence at transcript level"/>
<protein>
    <submittedName>
        <fullName evidence="1">Uncharacterized protein</fullName>
    </submittedName>
</protein>
<reference evidence="1" key="1">
    <citation type="submission" date="2012-05" db="EMBL/GenBank/DDBJ databases">
        <authorList>
            <person name="Krishnakumar V."/>
            <person name="Cheung F."/>
            <person name="Xiao Y."/>
            <person name="Chan A."/>
            <person name="Moskal W.A."/>
            <person name="Town C.D."/>
        </authorList>
    </citation>
    <scope>NUCLEOTIDE SEQUENCE</scope>
</reference>